<dbReference type="PROSITE" id="PS00081">
    <property type="entry name" value="LIPOXYGENASE_2"/>
    <property type="match status" value="1"/>
</dbReference>
<evidence type="ECO:0008006" key="10">
    <source>
        <dbReference type="Google" id="ProtNLM"/>
    </source>
</evidence>
<dbReference type="Gene3D" id="3.10.450.60">
    <property type="match status" value="1"/>
</dbReference>
<evidence type="ECO:0000256" key="2">
    <source>
        <dbReference type="ARBA" id="ARBA00022964"/>
    </source>
</evidence>
<evidence type="ECO:0000256" key="1">
    <source>
        <dbReference type="ARBA" id="ARBA00022723"/>
    </source>
</evidence>
<evidence type="ECO:0000256" key="4">
    <source>
        <dbReference type="ARBA" id="ARBA00023098"/>
    </source>
</evidence>
<evidence type="ECO:0000259" key="7">
    <source>
        <dbReference type="PROSITE" id="PS51393"/>
    </source>
</evidence>
<organism evidence="8 9">
    <name type="scientific">Rhipicephalus sanguineus</name>
    <name type="common">Brown dog tick</name>
    <name type="synonym">Ixodes sanguineus</name>
    <dbReference type="NCBI Taxonomy" id="34632"/>
    <lineage>
        <taxon>Eukaryota</taxon>
        <taxon>Metazoa</taxon>
        <taxon>Ecdysozoa</taxon>
        <taxon>Arthropoda</taxon>
        <taxon>Chelicerata</taxon>
        <taxon>Arachnida</taxon>
        <taxon>Acari</taxon>
        <taxon>Parasitiformes</taxon>
        <taxon>Ixodida</taxon>
        <taxon>Ixodoidea</taxon>
        <taxon>Ixodidae</taxon>
        <taxon>Rhipicephalinae</taxon>
        <taxon>Rhipicephalus</taxon>
        <taxon>Rhipicephalus</taxon>
    </lineage>
</organism>
<dbReference type="SMART" id="SM00308">
    <property type="entry name" value="LH2"/>
    <property type="match status" value="1"/>
</dbReference>
<sequence length="824" mass="95164">MRHGVQLVVVMFRAVSNPFTQQYRPPSHEVFRSSLKPLVLTHEVPDSHRFLDVRLYFTADHVCWEYEPGAKTQPLERSQGLLLSQKPALRETDVAGATLRNITRPMERPVRRDLHTTGDQLSAWAMDAEKQQVITADRASVQLAHVTGSRRSAMGPVLARMNSLTEGGFYISVVTGDRRGAGTDANVWMRLHDVDGRKSPVITLNHTFKNDHERGETSSFSIKPIHNFGALAKVEVWRDSFGFGHAWFVDRIEVQDQLSAELYVFPFHRWLPADQHFFVALYDCVLPHDDPHQDQRRQELQRKRKLYRYKAWIPEGPTQAYRLPEDEQFSHEYKWDIVSMKARMMVETKLIMIKVTHWQSMDDLRRVYKYSLGEPRCLDHWNEDRWFGLQRVQGVNPFLITLCKAIPEKFGVEDYMVEPFLEGMTLDEAMQRNRIFMTDIALVEGVPLMTKETLWGSMALFFLNKRNDLMPIAIQLRQQKGIDNPVFLPSDPPFTWIAAKMYYNNSDASYHQSCSHLGFTHLLMEGVTVCTHRNLSPSHPLFKLMAPHFLFLIAINSRGISKLVSPGGWVDKTLAVGVKGMFEIIRRGLDVWRLDLHGNPEKDIESRGVLSPEVLPWYPYRDDAIRINAAIRRYVSKVVNYYYDTPEKLDNDYELQQWRDELVKERHLTGVGLKASDEHGRFTDVEQVIDTVTAIIQQCSVGHAAANFQQYEEYAFPPNYPAFLYNGPPTDKRTWTQEDIVSILPSRHVTLDSMIITKLLSSKGTNSLGDFEIQYMYEPFAVKAADEFREELSLISEDIKKRNCCKDFPYPYLDPEIVPNSISI</sequence>
<feature type="domain" description="Lipoxygenase" evidence="7">
    <location>
        <begin position="284"/>
        <end position="824"/>
    </location>
</feature>
<dbReference type="PROSITE" id="PS50095">
    <property type="entry name" value="PLAT"/>
    <property type="match status" value="1"/>
</dbReference>
<evidence type="ECO:0000313" key="8">
    <source>
        <dbReference type="EMBL" id="KAH7969974.1"/>
    </source>
</evidence>
<dbReference type="GO" id="GO:0016702">
    <property type="term" value="F:oxidoreductase activity, acting on single donors with incorporation of molecular oxygen, incorporation of two atoms of oxygen"/>
    <property type="evidence" value="ECO:0007669"/>
    <property type="project" value="InterPro"/>
</dbReference>
<proteinExistence type="predicted"/>
<gene>
    <name evidence="8" type="ORF">HPB52_023606</name>
</gene>
<keyword evidence="3" id="KW-0560">Oxidoreductase</keyword>
<dbReference type="PANTHER" id="PTHR11771">
    <property type="entry name" value="LIPOXYGENASE"/>
    <property type="match status" value="1"/>
</dbReference>
<dbReference type="Gene3D" id="2.40.180.10">
    <property type="entry name" value="Catalase core domain"/>
    <property type="match status" value="1"/>
</dbReference>
<dbReference type="SUPFAM" id="SSF49723">
    <property type="entry name" value="Lipase/lipooxygenase domain (PLAT/LH2 domain)"/>
    <property type="match status" value="1"/>
</dbReference>
<keyword evidence="9" id="KW-1185">Reference proteome</keyword>
<comment type="caution">
    <text evidence="5">Lacks conserved residue(s) required for the propagation of feature annotation.</text>
</comment>
<dbReference type="Proteomes" id="UP000821837">
    <property type="component" value="Unassembled WGS sequence"/>
</dbReference>
<dbReference type="InterPro" id="IPR036226">
    <property type="entry name" value="LipOase_C_sf"/>
</dbReference>
<dbReference type="AlphaFoldDB" id="A0A9D4T4N6"/>
<dbReference type="InterPro" id="IPR001024">
    <property type="entry name" value="PLAT/LH2_dom"/>
</dbReference>
<dbReference type="InterPro" id="IPR020834">
    <property type="entry name" value="LipOase_CS"/>
</dbReference>
<dbReference type="InterPro" id="IPR036392">
    <property type="entry name" value="PLAT/LH2_dom_sf"/>
</dbReference>
<evidence type="ECO:0000256" key="3">
    <source>
        <dbReference type="ARBA" id="ARBA00023002"/>
    </source>
</evidence>
<keyword evidence="2" id="KW-0223">Dioxygenase</keyword>
<name>A0A9D4T4N6_RHISA</name>
<feature type="domain" description="PLAT" evidence="6">
    <location>
        <begin position="167"/>
        <end position="285"/>
    </location>
</feature>
<evidence type="ECO:0000256" key="5">
    <source>
        <dbReference type="PROSITE-ProRule" id="PRU00152"/>
    </source>
</evidence>
<evidence type="ECO:0000313" key="9">
    <source>
        <dbReference type="Proteomes" id="UP000821837"/>
    </source>
</evidence>
<dbReference type="InterPro" id="IPR000907">
    <property type="entry name" value="LipOase"/>
</dbReference>
<dbReference type="PRINTS" id="PR00087">
    <property type="entry name" value="LIPOXYGENASE"/>
</dbReference>
<dbReference type="VEuPathDB" id="VectorBase:RSAN_047380"/>
<protein>
    <recommendedName>
        <fullName evidence="10">Allene oxide synthase-lipoxygenase protein</fullName>
    </recommendedName>
</protein>
<reference evidence="8" key="1">
    <citation type="journal article" date="2020" name="Cell">
        <title>Large-Scale Comparative Analyses of Tick Genomes Elucidate Their Genetic Diversity and Vector Capacities.</title>
        <authorList>
            <consortium name="Tick Genome and Microbiome Consortium (TIGMIC)"/>
            <person name="Jia N."/>
            <person name="Wang J."/>
            <person name="Shi W."/>
            <person name="Du L."/>
            <person name="Sun Y."/>
            <person name="Zhan W."/>
            <person name="Jiang J.F."/>
            <person name="Wang Q."/>
            <person name="Zhang B."/>
            <person name="Ji P."/>
            <person name="Bell-Sakyi L."/>
            <person name="Cui X.M."/>
            <person name="Yuan T.T."/>
            <person name="Jiang B.G."/>
            <person name="Yang W.F."/>
            <person name="Lam T.T."/>
            <person name="Chang Q.C."/>
            <person name="Ding S.J."/>
            <person name="Wang X.J."/>
            <person name="Zhu J.G."/>
            <person name="Ruan X.D."/>
            <person name="Zhao L."/>
            <person name="Wei J.T."/>
            <person name="Ye R.Z."/>
            <person name="Que T.C."/>
            <person name="Du C.H."/>
            <person name="Zhou Y.H."/>
            <person name="Cheng J.X."/>
            <person name="Dai P.F."/>
            <person name="Guo W.B."/>
            <person name="Han X.H."/>
            <person name="Huang E.J."/>
            <person name="Li L.F."/>
            <person name="Wei W."/>
            <person name="Gao Y.C."/>
            <person name="Liu J.Z."/>
            <person name="Shao H.Z."/>
            <person name="Wang X."/>
            <person name="Wang C.C."/>
            <person name="Yang T.C."/>
            <person name="Huo Q.B."/>
            <person name="Li W."/>
            <person name="Chen H.Y."/>
            <person name="Chen S.E."/>
            <person name="Zhou L.G."/>
            <person name="Ni X.B."/>
            <person name="Tian J.H."/>
            <person name="Sheng Y."/>
            <person name="Liu T."/>
            <person name="Pan Y.S."/>
            <person name="Xia L.Y."/>
            <person name="Li J."/>
            <person name="Zhao F."/>
            <person name="Cao W.C."/>
        </authorList>
    </citation>
    <scope>NUCLEOTIDE SEQUENCE</scope>
    <source>
        <strain evidence="8">Rsan-2018</strain>
    </source>
</reference>
<evidence type="ECO:0000259" key="6">
    <source>
        <dbReference type="PROSITE" id="PS50095"/>
    </source>
</evidence>
<dbReference type="Pfam" id="PF00305">
    <property type="entry name" value="Lipoxygenase"/>
    <property type="match status" value="1"/>
</dbReference>
<dbReference type="SUPFAM" id="SSF48484">
    <property type="entry name" value="Lipoxigenase"/>
    <property type="match status" value="1"/>
</dbReference>
<keyword evidence="1" id="KW-0479">Metal-binding</keyword>
<reference evidence="8" key="2">
    <citation type="submission" date="2021-09" db="EMBL/GenBank/DDBJ databases">
        <authorList>
            <person name="Jia N."/>
            <person name="Wang J."/>
            <person name="Shi W."/>
            <person name="Du L."/>
            <person name="Sun Y."/>
            <person name="Zhan W."/>
            <person name="Jiang J."/>
            <person name="Wang Q."/>
            <person name="Zhang B."/>
            <person name="Ji P."/>
            <person name="Sakyi L.B."/>
            <person name="Cui X."/>
            <person name="Yuan T."/>
            <person name="Jiang B."/>
            <person name="Yang W."/>
            <person name="Lam T.T.-Y."/>
            <person name="Chang Q."/>
            <person name="Ding S."/>
            <person name="Wang X."/>
            <person name="Zhu J."/>
            <person name="Ruan X."/>
            <person name="Zhao L."/>
            <person name="Wei J."/>
            <person name="Que T."/>
            <person name="Du C."/>
            <person name="Cheng J."/>
            <person name="Dai P."/>
            <person name="Han X."/>
            <person name="Huang E."/>
            <person name="Gao Y."/>
            <person name="Liu J."/>
            <person name="Shao H."/>
            <person name="Ye R."/>
            <person name="Li L."/>
            <person name="Wei W."/>
            <person name="Wang X."/>
            <person name="Wang C."/>
            <person name="Huo Q."/>
            <person name="Li W."/>
            <person name="Guo W."/>
            <person name="Chen H."/>
            <person name="Chen S."/>
            <person name="Zhou L."/>
            <person name="Zhou L."/>
            <person name="Ni X."/>
            <person name="Tian J."/>
            <person name="Zhou Y."/>
            <person name="Sheng Y."/>
            <person name="Liu T."/>
            <person name="Pan Y."/>
            <person name="Xia L."/>
            <person name="Li J."/>
            <person name="Zhao F."/>
            <person name="Cao W."/>
        </authorList>
    </citation>
    <scope>NUCLEOTIDE SEQUENCE</scope>
    <source>
        <strain evidence="8">Rsan-2018</strain>
        <tissue evidence="8">Larvae</tissue>
    </source>
</reference>
<keyword evidence="4" id="KW-0443">Lipid metabolism</keyword>
<dbReference type="GO" id="GO:0046872">
    <property type="term" value="F:metal ion binding"/>
    <property type="evidence" value="ECO:0007669"/>
    <property type="project" value="UniProtKB-KW"/>
</dbReference>
<accession>A0A9D4T4N6</accession>
<dbReference type="InterPro" id="IPR013819">
    <property type="entry name" value="LipOase_C"/>
</dbReference>
<dbReference type="PROSITE" id="PS51393">
    <property type="entry name" value="LIPOXYGENASE_3"/>
    <property type="match status" value="1"/>
</dbReference>
<dbReference type="Gene3D" id="1.20.245.10">
    <property type="entry name" value="Lipoxygenase-1, Domain 5"/>
    <property type="match status" value="1"/>
</dbReference>
<comment type="caution">
    <text evidence="8">The sequence shown here is derived from an EMBL/GenBank/DDBJ whole genome shotgun (WGS) entry which is preliminary data.</text>
</comment>
<dbReference type="Pfam" id="PF01477">
    <property type="entry name" value="PLAT"/>
    <property type="match status" value="1"/>
</dbReference>
<dbReference type="EMBL" id="JABSTV010001248">
    <property type="protein sequence ID" value="KAH7969974.1"/>
    <property type="molecule type" value="Genomic_DNA"/>
</dbReference>
<dbReference type="GO" id="GO:0034440">
    <property type="term" value="P:lipid oxidation"/>
    <property type="evidence" value="ECO:0007669"/>
    <property type="project" value="InterPro"/>
</dbReference>